<reference evidence="1" key="1">
    <citation type="journal article" date="2017" name="Science">
        <title>Giant viruses with an expanded complement of translation system components.</title>
        <authorList>
            <person name="Schulz F."/>
            <person name="Yutin N."/>
            <person name="Ivanova N.N."/>
            <person name="Ortega D.R."/>
            <person name="Lee T.K."/>
            <person name="Vierheilig J."/>
            <person name="Daims H."/>
            <person name="Horn M."/>
            <person name="Wagner M."/>
            <person name="Jensen G.J."/>
            <person name="Kyrpides N.C."/>
            <person name="Koonin E.V."/>
            <person name="Woyke T."/>
        </authorList>
    </citation>
    <scope>NUCLEOTIDE SEQUENCE</scope>
    <source>
        <strain evidence="1">ILV1</strain>
    </source>
</reference>
<name>A0A1V0SDD7_9VIRU</name>
<gene>
    <name evidence="1" type="ORF">Indivirus_2_112</name>
</gene>
<sequence length="398" mass="47046">MEPVQNESQRSGIKVPSLLQMTFDVMRRKLDDIEQQKLIRRYPSLDQCNENLKEHDLMIEQIKSGVFRNEGTIFGGFLRDMYGLNVPHDMDVMFQDDRDRTLFLNWLLDNFQVHIITKNKYHNIRQMNHNTHRVWPVLVICKNRNDLYFQMDLTLSSNWEGIRSDFDVNQFTSSIAFDCRHTFYYNSREINILKYRILGKVCRVIDAKGVPTDDHEDHSQCILRTTYSGNKMCKRITHMESKGWSVEGKGQCTNPLCILGDENSWKAFCTNRQNDLDRVIQILHKDPRLVKDGYTKHRTVMINRVKVAIRTGNSISLMCEIESPMKWKNYINEIYLIPARRRLSQIIANEKARAIRRAQWENAQRYISHFPPPDFKDLHRVKVHSQKKVNEKKGGLRK</sequence>
<dbReference type="InterPro" id="IPR043908">
    <property type="entry name" value="DUF5769"/>
</dbReference>
<proteinExistence type="predicted"/>
<evidence type="ECO:0000313" key="1">
    <source>
        <dbReference type="EMBL" id="ARF09733.1"/>
    </source>
</evidence>
<dbReference type="Pfam" id="PF19073">
    <property type="entry name" value="DUF5769"/>
    <property type="match status" value="1"/>
</dbReference>
<accession>A0A1V0SDD7</accession>
<organism evidence="1">
    <name type="scientific">Indivirus ILV1</name>
    <dbReference type="NCBI Taxonomy" id="1977633"/>
    <lineage>
        <taxon>Viruses</taxon>
        <taxon>Varidnaviria</taxon>
        <taxon>Bamfordvirae</taxon>
        <taxon>Nucleocytoviricota</taxon>
        <taxon>Megaviricetes</taxon>
        <taxon>Imitervirales</taxon>
        <taxon>Mimiviridae</taxon>
        <taxon>Klosneuvirinae</taxon>
        <taxon>Indivirus</taxon>
    </lineage>
</organism>
<protein>
    <submittedName>
        <fullName evidence="1">Uncharacterized protein</fullName>
    </submittedName>
</protein>
<dbReference type="EMBL" id="KY684086">
    <property type="protein sequence ID" value="ARF09733.1"/>
    <property type="molecule type" value="Genomic_DNA"/>
</dbReference>